<comment type="caution">
    <text evidence="1">The sequence shown here is derived from an EMBL/GenBank/DDBJ whole genome shotgun (WGS) entry which is preliminary data.</text>
</comment>
<proteinExistence type="predicted"/>
<dbReference type="AlphaFoldDB" id="A0A5N5E9V2"/>
<dbReference type="Proteomes" id="UP000325576">
    <property type="component" value="Unassembled WGS sequence"/>
</dbReference>
<dbReference type="EMBL" id="MRBO01000249">
    <property type="protein sequence ID" value="KAB2586012.1"/>
    <property type="molecule type" value="Genomic_DNA"/>
</dbReference>
<name>A0A5N5E9V2_RHOER</name>
<gene>
    <name evidence="1" type="ORF">BS297_07060</name>
</gene>
<dbReference type="InterPro" id="IPR029035">
    <property type="entry name" value="DHS-like_NAD/FAD-binding_dom"/>
</dbReference>
<protein>
    <submittedName>
        <fullName evidence="1">Uncharacterized protein</fullName>
    </submittedName>
</protein>
<evidence type="ECO:0000313" key="1">
    <source>
        <dbReference type="EMBL" id="KAB2586012.1"/>
    </source>
</evidence>
<dbReference type="Gene3D" id="3.40.50.1220">
    <property type="entry name" value="TPP-binding domain"/>
    <property type="match status" value="1"/>
</dbReference>
<accession>A0A5N5E9V2</accession>
<reference evidence="1 2" key="1">
    <citation type="journal article" date="2017" name="Poromechanics V (2013)">
        <title>Genomic Characterization of the Arsenic-Tolerant Actinobacterium, &lt;i&gt;Rhodococcus erythropolis&lt;/i&gt; S43.</title>
        <authorList>
            <person name="Retamal-Morales G."/>
            <person name="Mehnert M."/>
            <person name="Schwabe R."/>
            <person name="Tischler D."/>
            <person name="Schloemann M."/>
            <person name="Levican G.J."/>
        </authorList>
    </citation>
    <scope>NUCLEOTIDE SEQUENCE [LARGE SCALE GENOMIC DNA]</scope>
    <source>
        <strain evidence="1 2">S43</strain>
    </source>
</reference>
<organism evidence="1 2">
    <name type="scientific">Rhodococcus erythropolis</name>
    <name type="common">Arthrobacter picolinophilus</name>
    <dbReference type="NCBI Taxonomy" id="1833"/>
    <lineage>
        <taxon>Bacteria</taxon>
        <taxon>Bacillati</taxon>
        <taxon>Actinomycetota</taxon>
        <taxon>Actinomycetes</taxon>
        <taxon>Mycobacteriales</taxon>
        <taxon>Nocardiaceae</taxon>
        <taxon>Rhodococcus</taxon>
        <taxon>Rhodococcus erythropolis group</taxon>
    </lineage>
</organism>
<dbReference type="SUPFAM" id="SSF52467">
    <property type="entry name" value="DHS-like NAD/FAD-binding domain"/>
    <property type="match status" value="1"/>
</dbReference>
<dbReference type="Pfam" id="PF13289">
    <property type="entry name" value="SIR2_2"/>
    <property type="match status" value="1"/>
</dbReference>
<sequence length="597" mass="67465">MLALSVHANPGIYALIAGSGISFGAGVPTGWGVIQELVRRMASVADPDTALGTEFDAEKWWAETFPSKELGYDAVLEACTLTPTERRRFLEPFFVPTDEELEAGTKTPAEAHRAIARLVKRGSIKVIVTTNFDDLLEKALDTQGVPYQVISSSRDIAGAEPLRHNNCTIIKVHGDYRQTDQLNTRDELATYQQEINDLLTVVFDEYGLITCGWSADWDAALVDAITRATSRRYPMYWANRGALGVNANRLVDHRRGTVVPIDGADTFFGHLADRLDVLDRMTSPPLTLDLAIGQLKRYLPDPARRIDLRDLFDDEIQRIRTVLDSRSLSRDRNSPDEIDGVNVLQIEADHLTDLTSTLMHLLAHGITLDTTREHDNLWIWVVEQLMRACRQTPRADDPNKAISDTWKYLGYLPAWLALQAASFAAVLAKRDDLLIRLHFEPTTHDPELRDPAGDRVAESPAVAVLYEYRLFPDLTNTLFPRIKSQARPYHFSDSKLQPLFEPIVGNKSAYLLLAERTEYRKALIQIHRGSPHCWLPVLSHTTYDGDGNFRTEPWRLTTDFDEHASDLDWTTNLKTDKTKLQGLTIELEATARSQKWW</sequence>
<evidence type="ECO:0000313" key="2">
    <source>
        <dbReference type="Proteomes" id="UP000325576"/>
    </source>
</evidence>